<dbReference type="InterPro" id="IPR028348">
    <property type="entry name" value="FAD-binding_protein"/>
</dbReference>
<keyword evidence="3" id="KW-0411">Iron-sulfur</keyword>
<sequence length="476" mass="52383">MARIFDEKGTMHMNSRYDVAILGCGEAGIFAGYELMLRNPGLKVVALDQGADIYSRSCPIVAGKVKECIHCKICDTMCGFGGAGAFSDGKYNFTTAFGGWLTDFMDAKEVMDLIDYVDTINVKHGATTEVYSTSTPEARALEKKALEYDLHLLQARCKHLGTENNLKILQSIYETAKEGVEFRFRTAVTKIERLGDEGYRLTTANGDTVDCTYFIAAPGRSGAEWFANQCKDLGIELINNQVDIGVRVELPAKVFEHITDVVYESKLVYRTKQYGDQVRTFCMNPYGHVVAENVEGINTVNGHSYSDPSLRSENTNFALLVSNRFTQPFNEPYRYGKHIASLSNMLAGGVLVQRFGDLVAGIRTNEHRMSKSFVRPTLTAAVPGDLSLALPKRQLDDIIEMIYQLDKLAPGTANYDTLLYGAEVKFYSSRLALSSELETAMPNFFAIGDGAGVTRGLAQAGASGVKVAQVISERLK</sequence>
<feature type="domain" description="FAD-dependent protein C-terminal" evidence="4">
    <location>
        <begin position="245"/>
        <end position="424"/>
    </location>
</feature>
<reference evidence="5 6" key="1">
    <citation type="submission" date="2007-04" db="EMBL/GenBank/DDBJ databases">
        <authorList>
            <person name="Fulton L."/>
            <person name="Clifton S."/>
            <person name="Fulton B."/>
            <person name="Xu J."/>
            <person name="Minx P."/>
            <person name="Pepin K.H."/>
            <person name="Johnson M."/>
            <person name="Thiruvilangam P."/>
            <person name="Bhonagiri V."/>
            <person name="Nash W.E."/>
            <person name="Mardis E.R."/>
            <person name="Wilson R.K."/>
        </authorList>
    </citation>
    <scope>NUCLEOTIDE SEQUENCE [LARGE SCALE GENOMIC DNA]</scope>
    <source>
        <strain evidence="5 6">ATCC 29799</strain>
    </source>
</reference>
<dbReference type="InterPro" id="IPR036188">
    <property type="entry name" value="FAD/NAD-bd_sf"/>
</dbReference>
<dbReference type="GO" id="GO:0046872">
    <property type="term" value="F:metal ion binding"/>
    <property type="evidence" value="ECO:0007669"/>
    <property type="project" value="UniProtKB-KW"/>
</dbReference>
<dbReference type="PIRSF" id="PIRSF038984">
    <property type="entry name" value="FAD_binding_protein"/>
    <property type="match status" value="1"/>
</dbReference>
<dbReference type="Pfam" id="PF21688">
    <property type="entry name" value="FAD-depend_C"/>
    <property type="match status" value="1"/>
</dbReference>
<keyword evidence="1" id="KW-0479">Metal-binding</keyword>
<dbReference type="PANTHER" id="PTHR43106:SF1">
    <property type="entry name" value="DEHYDROGENASE-RELATED"/>
    <property type="match status" value="1"/>
</dbReference>
<dbReference type="EMBL" id="AAXG02000028">
    <property type="protein sequence ID" value="EDM99161.1"/>
    <property type="molecule type" value="Genomic_DNA"/>
</dbReference>
<accession>A6NXZ1</accession>
<dbReference type="PANTHER" id="PTHR43106">
    <property type="entry name" value="DEHYDROGENASE-RELATED"/>
    <property type="match status" value="1"/>
</dbReference>
<dbReference type="Proteomes" id="UP000003639">
    <property type="component" value="Unassembled WGS sequence"/>
</dbReference>
<proteinExistence type="predicted"/>
<evidence type="ECO:0000313" key="5">
    <source>
        <dbReference type="EMBL" id="EDM99161.1"/>
    </source>
</evidence>
<evidence type="ECO:0000256" key="3">
    <source>
        <dbReference type="ARBA" id="ARBA00023014"/>
    </source>
</evidence>
<dbReference type="STRING" id="411467.BACCAP_03087"/>
<name>A6NXZ1_9FIRM</name>
<gene>
    <name evidence="5" type="ORF">BACCAP_03087</name>
</gene>
<reference evidence="5 6" key="2">
    <citation type="submission" date="2007-06" db="EMBL/GenBank/DDBJ databases">
        <title>Draft genome sequence of Pseudoflavonifractor capillosus ATCC 29799.</title>
        <authorList>
            <person name="Sudarsanam P."/>
            <person name="Ley R."/>
            <person name="Guruge J."/>
            <person name="Turnbaugh P.J."/>
            <person name="Mahowald M."/>
            <person name="Liep D."/>
            <person name="Gordon J."/>
        </authorList>
    </citation>
    <scope>NUCLEOTIDE SEQUENCE [LARGE SCALE GENOMIC DNA]</scope>
    <source>
        <strain evidence="5 6">ATCC 29799</strain>
    </source>
</reference>
<comment type="caution">
    <text evidence="5">The sequence shown here is derived from an EMBL/GenBank/DDBJ whole genome shotgun (WGS) entry which is preliminary data.</text>
</comment>
<dbReference type="InterPro" id="IPR017900">
    <property type="entry name" value="4Fe4S_Fe_S_CS"/>
</dbReference>
<protein>
    <recommendedName>
        <fullName evidence="4">FAD-dependent protein C-terminal domain-containing protein</fullName>
    </recommendedName>
</protein>
<dbReference type="SUPFAM" id="SSF51905">
    <property type="entry name" value="FAD/NAD(P)-binding domain"/>
    <property type="match status" value="1"/>
</dbReference>
<dbReference type="PROSITE" id="PS00198">
    <property type="entry name" value="4FE4S_FER_1"/>
    <property type="match status" value="1"/>
</dbReference>
<evidence type="ECO:0000256" key="1">
    <source>
        <dbReference type="ARBA" id="ARBA00022723"/>
    </source>
</evidence>
<evidence type="ECO:0000259" key="4">
    <source>
        <dbReference type="Pfam" id="PF21688"/>
    </source>
</evidence>
<dbReference type="Gene3D" id="3.50.50.60">
    <property type="entry name" value="FAD/NAD(P)-binding domain"/>
    <property type="match status" value="2"/>
</dbReference>
<evidence type="ECO:0000313" key="6">
    <source>
        <dbReference type="Proteomes" id="UP000003639"/>
    </source>
</evidence>
<organism evidence="5 6">
    <name type="scientific">Pseudoflavonifractor capillosus ATCC 29799</name>
    <dbReference type="NCBI Taxonomy" id="411467"/>
    <lineage>
        <taxon>Bacteria</taxon>
        <taxon>Bacillati</taxon>
        <taxon>Bacillota</taxon>
        <taxon>Clostridia</taxon>
        <taxon>Eubacteriales</taxon>
        <taxon>Oscillospiraceae</taxon>
        <taxon>Pseudoflavonifractor</taxon>
    </lineage>
</organism>
<evidence type="ECO:0000256" key="2">
    <source>
        <dbReference type="ARBA" id="ARBA00023004"/>
    </source>
</evidence>
<dbReference type="InterPro" id="IPR049516">
    <property type="entry name" value="FAD-depend_C"/>
</dbReference>
<keyword evidence="6" id="KW-1185">Reference proteome</keyword>
<dbReference type="AlphaFoldDB" id="A6NXZ1"/>
<dbReference type="GO" id="GO:0051536">
    <property type="term" value="F:iron-sulfur cluster binding"/>
    <property type="evidence" value="ECO:0007669"/>
    <property type="project" value="UniProtKB-KW"/>
</dbReference>
<dbReference type="eggNOG" id="COG2509">
    <property type="taxonomic scope" value="Bacteria"/>
</dbReference>
<keyword evidence="2" id="KW-0408">Iron</keyword>